<proteinExistence type="predicted"/>
<dbReference type="PANTHER" id="PTHR37540:SF5">
    <property type="entry name" value="TRANSCRIPTION FACTOR DOMAIN-CONTAINING PROTEIN"/>
    <property type="match status" value="1"/>
</dbReference>
<sequence length="305" mass="34496">MADSVSLVRRKIADPIEAMHDETLDSIITLAAIEYGKGNSNVSALHIDGVKRLVQLRGGINKVKSQSPLTARMIAWVCMVVTQTPQFLTQADHSSDDGIAPISQWHEATHNVHDQTPTILHIPFLDPDISDILCRLHNLFDSTQYTLSSTDLHDLTCYVVHRLLQWSPETQVDGLQRNLPLSGIIRHALILYMLIVHGPTYFSHARLQYAITLKLQAQMEHTWRNILVDHGSLALWLVSVGMVASEGTPEEQWFIEQARLATVTLNLDLPDEVMCHLQHVVWLNSPIATSMFKRKWLNIWTEIPT</sequence>
<evidence type="ECO:0000313" key="1">
    <source>
        <dbReference type="EMBL" id="KAF3007699.1"/>
    </source>
</evidence>
<keyword evidence="2" id="KW-1185">Reference proteome</keyword>
<gene>
    <name evidence="1" type="ORF">E8E13_009441</name>
</gene>
<dbReference type="AlphaFoldDB" id="A0A9P4TIP7"/>
<dbReference type="EMBL" id="SWKU01000004">
    <property type="protein sequence ID" value="KAF3007699.1"/>
    <property type="molecule type" value="Genomic_DNA"/>
</dbReference>
<protein>
    <submittedName>
        <fullName evidence="1">Uncharacterized protein</fullName>
    </submittedName>
</protein>
<organism evidence="1 2">
    <name type="scientific">Curvularia kusanoi</name>
    <name type="common">Cochliobolus kusanoi</name>
    <dbReference type="NCBI Taxonomy" id="90978"/>
    <lineage>
        <taxon>Eukaryota</taxon>
        <taxon>Fungi</taxon>
        <taxon>Dikarya</taxon>
        <taxon>Ascomycota</taxon>
        <taxon>Pezizomycotina</taxon>
        <taxon>Dothideomycetes</taxon>
        <taxon>Pleosporomycetidae</taxon>
        <taxon>Pleosporales</taxon>
        <taxon>Pleosporineae</taxon>
        <taxon>Pleosporaceae</taxon>
        <taxon>Curvularia</taxon>
    </lineage>
</organism>
<accession>A0A9P4TIP7</accession>
<comment type="caution">
    <text evidence="1">The sequence shown here is derived from an EMBL/GenBank/DDBJ whole genome shotgun (WGS) entry which is preliminary data.</text>
</comment>
<name>A0A9P4TIP7_CURKU</name>
<dbReference type="PANTHER" id="PTHR37540">
    <property type="entry name" value="TRANSCRIPTION FACTOR (ACR-2), PUTATIVE-RELATED-RELATED"/>
    <property type="match status" value="1"/>
</dbReference>
<reference evidence="1" key="1">
    <citation type="submission" date="2019-04" db="EMBL/GenBank/DDBJ databases">
        <title>Sequencing of skin fungus with MAO and IRED activity.</title>
        <authorList>
            <person name="Marsaioli A.J."/>
            <person name="Bonatto J.M.C."/>
            <person name="Reis Junior O."/>
        </authorList>
    </citation>
    <scope>NUCLEOTIDE SEQUENCE</scope>
    <source>
        <strain evidence="1">30M1</strain>
    </source>
</reference>
<dbReference type="Proteomes" id="UP000801428">
    <property type="component" value="Unassembled WGS sequence"/>
</dbReference>
<evidence type="ECO:0000313" key="2">
    <source>
        <dbReference type="Proteomes" id="UP000801428"/>
    </source>
</evidence>
<dbReference type="OrthoDB" id="4158087at2759"/>